<dbReference type="RefSeq" id="WP_249323516.1">
    <property type="nucleotide sequence ID" value="NZ_JACRTK010000002.1"/>
</dbReference>
<organism evidence="1 2">
    <name type="scientific">Wansuia hejianensis</name>
    <dbReference type="NCBI Taxonomy" id="2763667"/>
    <lineage>
        <taxon>Bacteria</taxon>
        <taxon>Bacillati</taxon>
        <taxon>Bacillota</taxon>
        <taxon>Clostridia</taxon>
        <taxon>Lachnospirales</taxon>
        <taxon>Lachnospiraceae</taxon>
        <taxon>Wansuia</taxon>
    </lineage>
</organism>
<dbReference type="EMBL" id="JACRTK010000002">
    <property type="protein sequence ID" value="MBC8590679.1"/>
    <property type="molecule type" value="Genomic_DNA"/>
</dbReference>
<proteinExistence type="predicted"/>
<dbReference type="AlphaFoldDB" id="A0A926F2F5"/>
<dbReference type="Proteomes" id="UP000601522">
    <property type="component" value="Unassembled WGS sequence"/>
</dbReference>
<protein>
    <submittedName>
        <fullName evidence="1">Uncharacterized protein</fullName>
    </submittedName>
</protein>
<gene>
    <name evidence="1" type="ORF">H8689_05975</name>
</gene>
<name>A0A926F2F5_9FIRM</name>
<evidence type="ECO:0000313" key="1">
    <source>
        <dbReference type="EMBL" id="MBC8590679.1"/>
    </source>
</evidence>
<accession>A0A926F2F5</accession>
<reference evidence="1 2" key="1">
    <citation type="submission" date="2020-08" db="EMBL/GenBank/DDBJ databases">
        <title>Genome public.</title>
        <authorList>
            <person name="Liu C."/>
            <person name="Sun Q."/>
        </authorList>
    </citation>
    <scope>NUCLEOTIDE SEQUENCE [LARGE SCALE GENOMIC DNA]</scope>
    <source>
        <strain evidence="1 2">NSJ-26</strain>
    </source>
</reference>
<keyword evidence="2" id="KW-1185">Reference proteome</keyword>
<comment type="caution">
    <text evidence="1">The sequence shown here is derived from an EMBL/GenBank/DDBJ whole genome shotgun (WGS) entry which is preliminary data.</text>
</comment>
<sequence length="443" mass="51963">MDKNISKHFVINSTKEFFLFQLDRSGCLSYKVLDKNLNQIDKHIIRKNDALKFDISLDINNNINLIYLLKNGELHFNIYKETTWINSIIGKFDTASNKYSLLETLNIDDSLNIIYSYANLINSNIYTLHHIRFKNNSSEKYSITKFVSNEPIKPFSIHYDRSGTIHLLYNTISRNGSHIFYSYYSPYIKKWNINPKDLSHKNNHIMSPYIFIDSKSNIHGVWVEKDKSNYYLKYIRMSTIGKEKYIWNSIEVPYVLSQESYPIIYEENNKLNISYYNNKVIYNIVSYDYGLSWSEDNRINVNADIFLIPVTLNSSLYPNIKLNHTFLCEDLDREIYLIKSLINNDAINPVFNSKEQATTSSENDSDSLKYVNKNLSVNQETISIDTNELLGKIQEIQASQRELKSELNKIIKSEEIILNIIKNIQTSLEDNKSSFFEKLFNRN</sequence>
<evidence type="ECO:0000313" key="2">
    <source>
        <dbReference type="Proteomes" id="UP000601522"/>
    </source>
</evidence>